<organism evidence="5 6">
    <name type="scientific">Dinothrombium tinctorium</name>
    <dbReference type="NCBI Taxonomy" id="1965070"/>
    <lineage>
        <taxon>Eukaryota</taxon>
        <taxon>Metazoa</taxon>
        <taxon>Ecdysozoa</taxon>
        <taxon>Arthropoda</taxon>
        <taxon>Chelicerata</taxon>
        <taxon>Arachnida</taxon>
        <taxon>Acari</taxon>
        <taxon>Acariformes</taxon>
        <taxon>Trombidiformes</taxon>
        <taxon>Prostigmata</taxon>
        <taxon>Anystina</taxon>
        <taxon>Parasitengona</taxon>
        <taxon>Trombidioidea</taxon>
        <taxon>Trombidiidae</taxon>
        <taxon>Dinothrombium</taxon>
    </lineage>
</organism>
<dbReference type="InterPro" id="IPR020845">
    <property type="entry name" value="AMP-binding_CS"/>
</dbReference>
<reference evidence="5 6" key="1">
    <citation type="journal article" date="2018" name="Gigascience">
        <title>Genomes of trombidid mites reveal novel predicted allergens and laterally-transferred genes associated with secondary metabolism.</title>
        <authorList>
            <person name="Dong X."/>
            <person name="Chaisiri K."/>
            <person name="Xia D."/>
            <person name="Armstrong S.D."/>
            <person name="Fang Y."/>
            <person name="Donnelly M.J."/>
            <person name="Kadowaki T."/>
            <person name="McGarry J.W."/>
            <person name="Darby A.C."/>
            <person name="Makepeace B.L."/>
        </authorList>
    </citation>
    <scope>NUCLEOTIDE SEQUENCE [LARGE SCALE GENOMIC DNA]</scope>
    <source>
        <strain evidence="5">UoL-WK</strain>
    </source>
</reference>
<evidence type="ECO:0000259" key="4">
    <source>
        <dbReference type="Pfam" id="PF00501"/>
    </source>
</evidence>
<gene>
    <name evidence="5" type="ORF">B4U79_14984</name>
</gene>
<keyword evidence="2" id="KW-0276">Fatty acid metabolism</keyword>
<evidence type="ECO:0000313" key="5">
    <source>
        <dbReference type="EMBL" id="RWS10260.1"/>
    </source>
</evidence>
<dbReference type="Pfam" id="PF00501">
    <property type="entry name" value="AMP-binding"/>
    <property type="match status" value="2"/>
</dbReference>
<evidence type="ECO:0000256" key="2">
    <source>
        <dbReference type="ARBA" id="ARBA00022832"/>
    </source>
</evidence>
<evidence type="ECO:0000313" key="6">
    <source>
        <dbReference type="Proteomes" id="UP000285301"/>
    </source>
</evidence>
<accession>A0A3S3S4I2</accession>
<dbReference type="STRING" id="1965070.A0A3S3S4I2"/>
<dbReference type="GO" id="GO:0004467">
    <property type="term" value="F:long-chain fatty acid-CoA ligase activity"/>
    <property type="evidence" value="ECO:0007669"/>
    <property type="project" value="UniProtKB-EC"/>
</dbReference>
<dbReference type="GO" id="GO:0016020">
    <property type="term" value="C:membrane"/>
    <property type="evidence" value="ECO:0007669"/>
    <property type="project" value="TreeGrafter"/>
</dbReference>
<dbReference type="EC" id="6.2.1.3" evidence="3"/>
<comment type="caution">
    <text evidence="5">The sequence shown here is derived from an EMBL/GenBank/DDBJ whole genome shotgun (WGS) entry which is preliminary data.</text>
</comment>
<dbReference type="PANTHER" id="PTHR43272">
    <property type="entry name" value="LONG-CHAIN-FATTY-ACID--COA LIGASE"/>
    <property type="match status" value="1"/>
</dbReference>
<protein>
    <recommendedName>
        <fullName evidence="3">long-chain-fatty-acid--CoA ligase</fullName>
        <ecNumber evidence="3">6.2.1.3</ecNumber>
    </recommendedName>
</protein>
<dbReference type="InterPro" id="IPR000873">
    <property type="entry name" value="AMP-dep_synth/lig_dom"/>
</dbReference>
<feature type="domain" description="AMP-dependent synthetase/ligase" evidence="4">
    <location>
        <begin position="334"/>
        <end position="406"/>
    </location>
</feature>
<dbReference type="Gene3D" id="3.40.50.12780">
    <property type="entry name" value="N-terminal domain of ligase-like"/>
    <property type="match status" value="1"/>
</dbReference>
<keyword evidence="2" id="KW-0443">Lipid metabolism</keyword>
<evidence type="ECO:0000256" key="1">
    <source>
        <dbReference type="ARBA" id="ARBA00022598"/>
    </source>
</evidence>
<dbReference type="EMBL" id="NCKU01002158">
    <property type="protein sequence ID" value="RWS10260.1"/>
    <property type="molecule type" value="Genomic_DNA"/>
</dbReference>
<proteinExistence type="predicted"/>
<evidence type="ECO:0000256" key="3">
    <source>
        <dbReference type="ARBA" id="ARBA00026121"/>
    </source>
</evidence>
<keyword evidence="1 5" id="KW-0436">Ligase</keyword>
<keyword evidence="6" id="KW-1185">Reference proteome</keyword>
<sequence length="532" mass="59324">MFEFLQRKAAIKQPVVDINSQSQATDEKHCRCSLLAKNDIVKTYDESVETCLDALYHGSKVTEGGDCIGYNDHFMGKYIWLSYNEVIWKAKYFGSGLVNIGCKPGNETFIAIYAINSVQWFIAQYGCYHYSMVVVPLYDTLGVNSCSFIVNEAKIECVIVDTQEKLHKLLNQRDEMPTLAKVICIDHDISDNIVKRANNKNVALFNFKQIEQMGKSSLQMIEPPKPSNLAMIMYTSGTTGVPKGVMLTHANFIAAASGLLLQVIPHISMKNQTLLSFLPMAHSYEQSVQTAFILGGGRIGFYSGDLKELTSDMKILKPTVLIVVPRILNKIYNKVIGEVIEGYGQTECCGPATASFPGDYSMGHVGPPLACCQVKLIDVPEMNCYADENGMGEVCIKGENVFIGYYKNSEKTSEVLDEDGWLHTGDIGMWTNGEYIAPEKIENIYCQSAYVAQCFVEGDSLKMQIMNLLSYLICIKSIEALQMMIILKKVLKVNLSWLLFKTYIIALKKSKVYEKSTADKEHTPSMVIFGAS</sequence>
<dbReference type="Proteomes" id="UP000285301">
    <property type="component" value="Unassembled WGS sequence"/>
</dbReference>
<dbReference type="SUPFAM" id="SSF56801">
    <property type="entry name" value="Acetyl-CoA synthetase-like"/>
    <property type="match status" value="1"/>
</dbReference>
<dbReference type="InterPro" id="IPR042099">
    <property type="entry name" value="ANL_N_sf"/>
</dbReference>
<dbReference type="OrthoDB" id="1700726at2759"/>
<dbReference type="PROSITE" id="PS00455">
    <property type="entry name" value="AMP_BINDING"/>
    <property type="match status" value="1"/>
</dbReference>
<name>A0A3S3S4I2_9ACAR</name>
<feature type="domain" description="AMP-dependent synthetase/ligase" evidence="4">
    <location>
        <begin position="76"/>
        <end position="333"/>
    </location>
</feature>
<dbReference type="PANTHER" id="PTHR43272:SF107">
    <property type="entry name" value="LONG-CHAIN-FATTY-ACID--COA LIGASE 5"/>
    <property type="match status" value="1"/>
</dbReference>
<dbReference type="GO" id="GO:0005783">
    <property type="term" value="C:endoplasmic reticulum"/>
    <property type="evidence" value="ECO:0007669"/>
    <property type="project" value="TreeGrafter"/>
</dbReference>
<dbReference type="AlphaFoldDB" id="A0A3S3S4I2"/>